<dbReference type="InterPro" id="IPR047324">
    <property type="entry name" value="LbH_gamma_CA-like"/>
</dbReference>
<comment type="caution">
    <text evidence="1">The sequence shown here is derived from an EMBL/GenBank/DDBJ whole genome shotgun (WGS) entry which is preliminary data.</text>
</comment>
<evidence type="ECO:0000313" key="1">
    <source>
        <dbReference type="EMBL" id="MBB4857885.1"/>
    </source>
</evidence>
<dbReference type="SUPFAM" id="SSF51161">
    <property type="entry name" value="Trimeric LpxA-like enzymes"/>
    <property type="match status" value="1"/>
</dbReference>
<accession>A0A7W7NW79</accession>
<dbReference type="InterPro" id="IPR011004">
    <property type="entry name" value="Trimer_LpxA-like_sf"/>
</dbReference>
<dbReference type="InterPro" id="IPR050484">
    <property type="entry name" value="Transf_Hexapept/Carb_Anhydrase"/>
</dbReference>
<gene>
    <name evidence="1" type="ORF">HNO88_001199</name>
</gene>
<dbReference type="EMBL" id="JACHLR010000004">
    <property type="protein sequence ID" value="MBB4857885.1"/>
    <property type="molecule type" value="Genomic_DNA"/>
</dbReference>
<dbReference type="PANTHER" id="PTHR13061">
    <property type="entry name" value="DYNACTIN SUBUNIT P25"/>
    <property type="match status" value="1"/>
</dbReference>
<name>A0A7W7NW79_9SPHN</name>
<dbReference type="CDD" id="cd04645">
    <property type="entry name" value="LbH_gamma_CA_like"/>
    <property type="match status" value="1"/>
</dbReference>
<reference evidence="1 2" key="1">
    <citation type="submission" date="2020-08" db="EMBL/GenBank/DDBJ databases">
        <title>Functional genomics of gut bacteria from endangered species of beetles.</title>
        <authorList>
            <person name="Carlos-Shanley C."/>
        </authorList>
    </citation>
    <scope>NUCLEOTIDE SEQUENCE [LARGE SCALE GENOMIC DNA]</scope>
    <source>
        <strain evidence="1 2">S00245</strain>
    </source>
</reference>
<dbReference type="RefSeq" id="WP_184243166.1">
    <property type="nucleotide sequence ID" value="NZ_JACHLR010000004.1"/>
</dbReference>
<dbReference type="PANTHER" id="PTHR13061:SF29">
    <property type="entry name" value="GAMMA CARBONIC ANHYDRASE-LIKE 1, MITOCHONDRIAL-RELATED"/>
    <property type="match status" value="1"/>
</dbReference>
<dbReference type="Proteomes" id="UP000555448">
    <property type="component" value="Unassembled WGS sequence"/>
</dbReference>
<dbReference type="GO" id="GO:0016740">
    <property type="term" value="F:transferase activity"/>
    <property type="evidence" value="ECO:0007669"/>
    <property type="project" value="UniProtKB-KW"/>
</dbReference>
<evidence type="ECO:0000313" key="2">
    <source>
        <dbReference type="Proteomes" id="UP000555448"/>
    </source>
</evidence>
<dbReference type="InterPro" id="IPR001451">
    <property type="entry name" value="Hexapep"/>
</dbReference>
<organism evidence="1 2">
    <name type="scientific">Novosphingobium chloroacetimidivorans</name>
    <dbReference type="NCBI Taxonomy" id="1428314"/>
    <lineage>
        <taxon>Bacteria</taxon>
        <taxon>Pseudomonadati</taxon>
        <taxon>Pseudomonadota</taxon>
        <taxon>Alphaproteobacteria</taxon>
        <taxon>Sphingomonadales</taxon>
        <taxon>Sphingomonadaceae</taxon>
        <taxon>Novosphingobium</taxon>
    </lineage>
</organism>
<sequence>MTDHTQRRDVTVAAFNGKAPQIHASAFIAPGCRIIGNVEIGPDVSIWYNCVIRADVNRIVIGARTNIQDGSVVHCDSPKPGRPEGFPTIIGEDVLIGHLAMVHGCVLQDRAFVGLGSIVMDGCTIESEGMLAAGAMLSPNKVIGARQLWMGRPAKYARDLDEAALAAHRAGVEGYVVNGRLHAAALSQADDRA</sequence>
<keyword evidence="2" id="KW-1185">Reference proteome</keyword>
<proteinExistence type="predicted"/>
<protein>
    <submittedName>
        <fullName evidence="1">Carbonic anhydrase/acetyltransferase-like protein (Isoleucine patch superfamily)</fullName>
    </submittedName>
</protein>
<dbReference type="AlphaFoldDB" id="A0A7W7NW79"/>
<keyword evidence="1" id="KW-0808">Transferase</keyword>
<dbReference type="Pfam" id="PF00132">
    <property type="entry name" value="Hexapep"/>
    <property type="match status" value="1"/>
</dbReference>
<dbReference type="Gene3D" id="2.160.10.10">
    <property type="entry name" value="Hexapeptide repeat proteins"/>
    <property type="match status" value="1"/>
</dbReference>